<dbReference type="RefSeq" id="WP_338096547.1">
    <property type="nucleotide sequence ID" value="NZ_JAWDKB010000005.1"/>
</dbReference>
<proteinExistence type="predicted"/>
<protein>
    <submittedName>
        <fullName evidence="1">Uncharacterized protein</fullName>
    </submittedName>
</protein>
<accession>A0AAE4MIG3</accession>
<keyword evidence="2" id="KW-1185">Reference proteome</keyword>
<evidence type="ECO:0000313" key="1">
    <source>
        <dbReference type="EMBL" id="MDV0444043.1"/>
    </source>
</evidence>
<dbReference type="Proteomes" id="UP001283212">
    <property type="component" value="Unassembled WGS sequence"/>
</dbReference>
<evidence type="ECO:0000313" key="2">
    <source>
        <dbReference type="Proteomes" id="UP001283212"/>
    </source>
</evidence>
<gene>
    <name evidence="1" type="ORF">McpCs1_14320</name>
</gene>
<reference evidence="1 2" key="1">
    <citation type="submission" date="2023-06" db="EMBL/GenBank/DDBJ databases">
        <title>Genome sequence of Methancorpusculaceae sp. Cs1.</title>
        <authorList>
            <person name="Protasov E."/>
            <person name="Platt K."/>
            <person name="Poehlein A."/>
            <person name="Daniel R."/>
            <person name="Brune A."/>
        </authorList>
    </citation>
    <scope>NUCLEOTIDE SEQUENCE [LARGE SCALE GENOMIC DNA]</scope>
    <source>
        <strain evidence="1 2">Cs1</strain>
    </source>
</reference>
<dbReference type="AlphaFoldDB" id="A0AAE4MIG3"/>
<sequence length="57" mass="6467">MFDRLKTIPQALSVILDISKALHDYNTTGLSGRLELDDHTEVIFTIRRTPTTKQAKP</sequence>
<dbReference type="EMBL" id="JAWDKB010000005">
    <property type="protein sequence ID" value="MDV0444043.1"/>
    <property type="molecule type" value="Genomic_DNA"/>
</dbReference>
<organism evidence="1 2">
    <name type="scientific">Methanorbis rubei</name>
    <dbReference type="NCBI Taxonomy" id="3028300"/>
    <lineage>
        <taxon>Archaea</taxon>
        <taxon>Methanobacteriati</taxon>
        <taxon>Methanobacteriota</taxon>
        <taxon>Stenosarchaea group</taxon>
        <taxon>Methanomicrobia</taxon>
        <taxon>Methanomicrobiales</taxon>
        <taxon>Methanocorpusculaceae</taxon>
        <taxon>Methanorbis</taxon>
    </lineage>
</organism>
<comment type="caution">
    <text evidence="1">The sequence shown here is derived from an EMBL/GenBank/DDBJ whole genome shotgun (WGS) entry which is preliminary data.</text>
</comment>
<name>A0AAE4MIG3_9EURY</name>